<evidence type="ECO:0000313" key="7">
    <source>
        <dbReference type="EMBL" id="RVT43742.1"/>
    </source>
</evidence>
<evidence type="ECO:0000256" key="4">
    <source>
        <dbReference type="ARBA" id="ARBA00022989"/>
    </source>
</evidence>
<comment type="similarity">
    <text evidence="2 6">Belongs to the SURF1 family.</text>
</comment>
<evidence type="ECO:0000256" key="5">
    <source>
        <dbReference type="ARBA" id="ARBA00023136"/>
    </source>
</evidence>
<dbReference type="PROSITE" id="PS50895">
    <property type="entry name" value="SURF1"/>
    <property type="match status" value="1"/>
</dbReference>
<dbReference type="PANTHER" id="PTHR23427">
    <property type="entry name" value="SURFEIT LOCUS PROTEIN"/>
    <property type="match status" value="1"/>
</dbReference>
<dbReference type="EMBL" id="RZUL01000001">
    <property type="protein sequence ID" value="RVT43742.1"/>
    <property type="molecule type" value="Genomic_DNA"/>
</dbReference>
<keyword evidence="6" id="KW-1003">Cell membrane</keyword>
<keyword evidence="4 6" id="KW-1133">Transmembrane helix</keyword>
<sequence>MTGAPRPAGWLAVVGGVWLLLFVGLIALGTWQVQRRTWKQALIEQVNARIHAPPVTAPGPAAWPAVTAASDGYRRVTVRGHFRPDGDTLVQAVTALGSGYWVMAPLETEQGFTVLVNRGFVPPERRGDYPRLSGTVTITGLLRLTEPNGGFLRRNDPAADRWHSRDVAAIAAARGLRTVAPYFIDAEREPDDRNGDPALPVAGLTVVVFSDNHLVYALTWYGLAILLVVVGFLFGKEEWRRHVHAPKLRR</sequence>
<dbReference type="AlphaFoldDB" id="A0A437JDP6"/>
<evidence type="ECO:0000313" key="8">
    <source>
        <dbReference type="Proteomes" id="UP000282977"/>
    </source>
</evidence>
<keyword evidence="3 6" id="KW-0812">Transmembrane</keyword>
<comment type="subcellular location">
    <subcellularLocation>
        <location evidence="6">Cell membrane</location>
        <topology evidence="6">Multi-pass membrane protein</topology>
    </subcellularLocation>
    <subcellularLocation>
        <location evidence="1">Membrane</location>
    </subcellularLocation>
</comment>
<feature type="transmembrane region" description="Helical" evidence="6">
    <location>
        <begin position="214"/>
        <end position="234"/>
    </location>
</feature>
<name>A0A437JDP6_9SPHN</name>
<accession>A0A437JDP6</accession>
<reference evidence="7 8" key="1">
    <citation type="submission" date="2019-01" db="EMBL/GenBank/DDBJ databases">
        <authorList>
            <person name="Chen W.-M."/>
        </authorList>
    </citation>
    <scope>NUCLEOTIDE SEQUENCE [LARGE SCALE GENOMIC DNA]</scope>
    <source>
        <strain evidence="7 8">TLA-22</strain>
    </source>
</reference>
<dbReference type="OrthoDB" id="6079986at2"/>
<evidence type="ECO:0000256" key="6">
    <source>
        <dbReference type="RuleBase" id="RU363076"/>
    </source>
</evidence>
<dbReference type="Pfam" id="PF02104">
    <property type="entry name" value="SURF1"/>
    <property type="match status" value="1"/>
</dbReference>
<keyword evidence="5 6" id="KW-0472">Membrane</keyword>
<evidence type="ECO:0000256" key="2">
    <source>
        <dbReference type="ARBA" id="ARBA00007165"/>
    </source>
</evidence>
<dbReference type="PANTHER" id="PTHR23427:SF2">
    <property type="entry name" value="SURFEIT LOCUS PROTEIN 1"/>
    <property type="match status" value="1"/>
</dbReference>
<dbReference type="Proteomes" id="UP000282977">
    <property type="component" value="Unassembled WGS sequence"/>
</dbReference>
<proteinExistence type="inferred from homology"/>
<dbReference type="InterPro" id="IPR002994">
    <property type="entry name" value="Surf1/Shy1"/>
</dbReference>
<dbReference type="CDD" id="cd06662">
    <property type="entry name" value="SURF1"/>
    <property type="match status" value="1"/>
</dbReference>
<organism evidence="7 8">
    <name type="scientific">Sphingobium algorifonticola</name>
    <dbReference type="NCBI Taxonomy" id="2008318"/>
    <lineage>
        <taxon>Bacteria</taxon>
        <taxon>Pseudomonadati</taxon>
        <taxon>Pseudomonadota</taxon>
        <taxon>Alphaproteobacteria</taxon>
        <taxon>Sphingomonadales</taxon>
        <taxon>Sphingomonadaceae</taxon>
        <taxon>Sphingobium</taxon>
    </lineage>
</organism>
<dbReference type="GO" id="GO:0005886">
    <property type="term" value="C:plasma membrane"/>
    <property type="evidence" value="ECO:0007669"/>
    <property type="project" value="UniProtKB-SubCell"/>
</dbReference>
<evidence type="ECO:0000256" key="1">
    <source>
        <dbReference type="ARBA" id="ARBA00004370"/>
    </source>
</evidence>
<gene>
    <name evidence="7" type="ORF">ENE74_03840</name>
</gene>
<feature type="transmembrane region" description="Helical" evidence="6">
    <location>
        <begin position="7"/>
        <end position="31"/>
    </location>
</feature>
<comment type="caution">
    <text evidence="7">The sequence shown here is derived from an EMBL/GenBank/DDBJ whole genome shotgun (WGS) entry which is preliminary data.</text>
</comment>
<dbReference type="InterPro" id="IPR045214">
    <property type="entry name" value="Surf1/Surf4"/>
</dbReference>
<keyword evidence="8" id="KW-1185">Reference proteome</keyword>
<protein>
    <recommendedName>
        <fullName evidence="6">SURF1-like protein</fullName>
    </recommendedName>
</protein>
<evidence type="ECO:0000256" key="3">
    <source>
        <dbReference type="ARBA" id="ARBA00022692"/>
    </source>
</evidence>
<dbReference type="RefSeq" id="WP_127689283.1">
    <property type="nucleotide sequence ID" value="NZ_RZUL01000001.1"/>
</dbReference>